<dbReference type="Gene3D" id="1.10.390.10">
    <property type="entry name" value="Neutral Protease Domain 2"/>
    <property type="match status" value="1"/>
</dbReference>
<dbReference type="GO" id="GO:0000976">
    <property type="term" value="F:transcription cis-regulatory region binding"/>
    <property type="evidence" value="ECO:0007669"/>
    <property type="project" value="TreeGrafter"/>
</dbReference>
<dbReference type="Pfam" id="PF25577">
    <property type="entry name" value="TPR_TAF2_C"/>
    <property type="match status" value="1"/>
</dbReference>
<dbReference type="SUPFAM" id="SSF47370">
    <property type="entry name" value="Bromodomain"/>
    <property type="match status" value="3"/>
</dbReference>
<feature type="compositionally biased region" description="Polar residues" evidence="12">
    <location>
        <begin position="1304"/>
        <end position="1313"/>
    </location>
</feature>
<evidence type="ECO:0000256" key="6">
    <source>
        <dbReference type="ARBA" id="ARBA00023163"/>
    </source>
</evidence>
<dbReference type="InterPro" id="IPR036427">
    <property type="entry name" value="Bromodomain-like_sf"/>
</dbReference>
<protein>
    <recommendedName>
        <fullName evidence="3">Transcription initiation factor TFIID subunit 2</fullName>
    </recommendedName>
    <alternativeName>
        <fullName evidence="9">TBP-associated factor 2</fullName>
    </alternativeName>
</protein>
<evidence type="ECO:0000313" key="15">
    <source>
        <dbReference type="Proteomes" id="UP000053611"/>
    </source>
</evidence>
<dbReference type="SMART" id="SM00297">
    <property type="entry name" value="BROMO"/>
    <property type="match status" value="3"/>
</dbReference>
<dbReference type="Proteomes" id="UP000053611">
    <property type="component" value="Unassembled WGS sequence"/>
</dbReference>
<dbReference type="Gene3D" id="1.20.920.10">
    <property type="entry name" value="Bromodomain-like"/>
    <property type="match status" value="3"/>
</dbReference>
<keyword evidence="15" id="KW-1185">Reference proteome</keyword>
<dbReference type="InterPro" id="IPR042097">
    <property type="entry name" value="Aminopeptidase_N-like_N_sf"/>
</dbReference>
<comment type="function">
    <text evidence="8">Functions as a component of the DNA-binding general transcription factor complex TFIID. Binding of TFIID to a promoter (with or without TATA element) is the initial step in pre-initiation complex (PIC) formation. TFIID plays a key role in the regulation of gene expression by RNA polymerase II through different activities such as transcription activator interaction, core promoter recognition and selectivity, TFIIA and TFIIB interaction, chromatin modification (histone acetylation by TAF1), facilitation of DNA opening and initiation of transcription.</text>
</comment>
<dbReference type="SUPFAM" id="SSF63737">
    <property type="entry name" value="Leukotriene A4 hydrolase N-terminal domain"/>
    <property type="match status" value="1"/>
</dbReference>
<dbReference type="EMBL" id="KQ087183">
    <property type="protein sequence ID" value="KLT45138.1"/>
    <property type="molecule type" value="Genomic_DNA"/>
</dbReference>
<evidence type="ECO:0000313" key="14">
    <source>
        <dbReference type="EMBL" id="KLT45138.1"/>
    </source>
</evidence>
<dbReference type="GO" id="GO:0006325">
    <property type="term" value="P:chromatin organization"/>
    <property type="evidence" value="ECO:0007669"/>
    <property type="project" value="UniProtKB-ARBA"/>
</dbReference>
<name>A0A0J0XVS9_9TREE</name>
<evidence type="ECO:0000256" key="4">
    <source>
        <dbReference type="ARBA" id="ARBA00023015"/>
    </source>
</evidence>
<feature type="domain" description="Bromo" evidence="13">
    <location>
        <begin position="1211"/>
        <end position="1283"/>
    </location>
</feature>
<feature type="domain" description="Bromo" evidence="13">
    <location>
        <begin position="1774"/>
        <end position="1848"/>
    </location>
</feature>
<evidence type="ECO:0000256" key="1">
    <source>
        <dbReference type="ARBA" id="ARBA00004123"/>
    </source>
</evidence>
<dbReference type="Gene3D" id="2.60.40.1730">
    <property type="entry name" value="tricorn interacting facor f3 domain"/>
    <property type="match status" value="1"/>
</dbReference>
<dbReference type="GO" id="GO:0003682">
    <property type="term" value="F:chromatin binding"/>
    <property type="evidence" value="ECO:0007669"/>
    <property type="project" value="TreeGrafter"/>
</dbReference>
<evidence type="ECO:0000256" key="9">
    <source>
        <dbReference type="ARBA" id="ARBA00076306"/>
    </source>
</evidence>
<feature type="coiled-coil region" evidence="11">
    <location>
        <begin position="1030"/>
        <end position="1057"/>
    </location>
</feature>
<sequence length="1866" mass="208147">MAEDAGRGFTLQHQRNVIEIDFAGALYGTAHLTIQPTNPQLRAVFLHVSPLIDISAVTLSSPTDADPLLPTPATYSVVNPFQPLPVREPPIDLKSHQEIKRKTWAALGEKDEGELAISVSHGWVRLVEEPQGETVAVKLAPIQIQIDYSLNIGGEVTEGIVFRRPGDGGDESQIPHMFLSPTTCDAARIWTPCVDSLWERCTWELEFIVPRYIEGGEPRGDNDAFPTMVVASGELESQSTHPHDPHKVIFYYIQTTPASVQHITFAAGPFEMLQVPVIQGLTGSESQKPILGFCLPGQLDELATSTSFLSRAMCFYGSEFGSFPYSAYKMVFVSNPRAQSSVAVSMGVFSSDLLHPANVIDQAIETRQHLSLALIQQWVGVNIIQRTLSDTWLITGLALYLHSLFIRHLLGNNEYRFRLKKDMDRCVREDQGDQLPLCMPGAIDPPSASQSAFMSLKAPLVLYILDRHIAKSGTNLGLSRVIPRIFLASLSDELPNNMLSTSYFFRLCRKVSGMDLLSFADQWVYGSGCPIISIRTNFIRKKFLVEFTVEQTQPALAAADALDAKGKEAFLAKKRPTPFFEGSLTVRIHEADGAPFEHLVDIKTNKKTFPLPFNTKYKRTRRSGHVAARFSKLQDALAQAEDNDEDQEAELRDLDRGEVFAYPPWDDEEEQRKWRVHDWSEEDAQAMLGEGGGYEWIRVDPDLEWLAIFEIHEKPWFWISQLQGDRDVVAQLQAIQRMTMYSSPVIASELARTVLVENYFYRVRMEAARALVAYNTAEADYMGGFCLMKLFHTYYCKPTEEEDPTLAPIHVLPNDFSNFAQYFLKKSMITAMCELRDPHTRMVWRHVRRLLLELLQQNDNSLNEYSESHYLATVISAIGSAFSAGTNIATNLTERDKELDAQMFREAMDANERAITVDRLVPSYHNVVTQAGLQAQMKSILVGQRTNDPRMFLHYTREGNYEPLRLMAFDCLLLCKSPGRSQSLAQYLFHVIREDYSLTVRRHVARAFSESILMTLAVGEVHMSAPPSGIVEVTDNLEQRERERDQEQAKIVKAVRKEFNSKPELRQELLQTLTSAFTGTDREILFALIKAAEVISTTVPEPKPGAIIKLQTPITEGPPEVPHAPKIRFSMTPSTPVDPRGAEATDYGFPRPAPVEANAAAGASAPIKLVLNNSGPPKDKKKKKKNVPKAQAAGLSDDDFKAMTHVLGKLQSDKRSVFFRHPVDPVRDHAPDYNAIIKRPMDLMTVNAKFEGGQYAARKEFEDDIRLIISNCYLYNPVGAPVRRAGEAFEIMFDRLWKKTERTLNASSGVDSTPPSPKAPAPEAKLMPPPPVPGTSGPKIKLKQPKTVTIDTGPAQMAPPPVPKRAAPPPPKEKERPAKKKKVSMVDDLLGAEIDLLEGTAPAPMKSAKSRPRSSPDEALEDLLSSALPPAKKVKLNNTKSKAPSSGGSSSGAPSMAGSPAFVPRDHSPAFVPRDKGEKSKPDPKLAKRAPIESSRNKLEGKGNERERSADWEGRDGKRGESAKPRIDAFKPRSSDAKRGDSSKAPKPTPEFREALKKPEKKTKEKPRERTLSPARPPGVPVFSPPPPIDSLLSGPILAQPIVARTTAAPAPANTSPVPPQPTPSMAYTPLPVQWPKPPADLPPTVGNTMPFKQKRAKALVQALIKDPAALYFLRPVDPIRDGCPTYYEEIKHPSDYQSIMKKIDGKKYRTMGELAREIELIFANCRQFNPPGPITDMAAKNEALYWKEWQRAVNPRMTPDERKLMLSAINRAFKEQVSFIFREPVDPVKLGIPQYFDIIPKEEARDLTFIKANFESGTYLQAREVDEDFELMLENARVFNGEGPITDLANQFGQWWKAQRAKMDV</sequence>
<keyword evidence="5 10" id="KW-0103">Bromodomain</keyword>
<dbReference type="PANTHER" id="PTHR15137:SF9">
    <property type="entry name" value="TRANSCRIPTION INITIATION FACTOR TFIID SUBUNIT 2"/>
    <property type="match status" value="1"/>
</dbReference>
<evidence type="ECO:0000256" key="7">
    <source>
        <dbReference type="ARBA" id="ARBA00023242"/>
    </source>
</evidence>
<keyword evidence="11" id="KW-0175">Coiled coil</keyword>
<evidence type="ECO:0000256" key="11">
    <source>
        <dbReference type="SAM" id="Coils"/>
    </source>
</evidence>
<gene>
    <name evidence="14" type="ORF">CC85DRAFT_326048</name>
</gene>
<feature type="coiled-coil region" evidence="11">
    <location>
        <begin position="630"/>
        <end position="657"/>
    </location>
</feature>
<organism evidence="14 15">
    <name type="scientific">Cutaneotrichosporon oleaginosum</name>
    <dbReference type="NCBI Taxonomy" id="879819"/>
    <lineage>
        <taxon>Eukaryota</taxon>
        <taxon>Fungi</taxon>
        <taxon>Dikarya</taxon>
        <taxon>Basidiomycota</taxon>
        <taxon>Agaricomycotina</taxon>
        <taxon>Tremellomycetes</taxon>
        <taxon>Trichosporonales</taxon>
        <taxon>Trichosporonaceae</taxon>
        <taxon>Cutaneotrichosporon</taxon>
    </lineage>
</organism>
<dbReference type="CDD" id="cd09839">
    <property type="entry name" value="M1_like_TAF2"/>
    <property type="match status" value="1"/>
</dbReference>
<dbReference type="InterPro" id="IPR057345">
    <property type="entry name" value="Ig-like_TAF2"/>
</dbReference>
<dbReference type="GO" id="GO:0005669">
    <property type="term" value="C:transcription factor TFIID complex"/>
    <property type="evidence" value="ECO:0007669"/>
    <property type="project" value="InterPro"/>
</dbReference>
<dbReference type="PRINTS" id="PR00503">
    <property type="entry name" value="BROMODOMAIN"/>
</dbReference>
<accession>A0A0J0XVS9</accession>
<feature type="compositionally biased region" description="Basic and acidic residues" evidence="12">
    <location>
        <begin position="1495"/>
        <end position="1571"/>
    </location>
</feature>
<dbReference type="PROSITE" id="PS50014">
    <property type="entry name" value="BROMODOMAIN_2"/>
    <property type="match status" value="3"/>
</dbReference>
<dbReference type="CDD" id="cd04369">
    <property type="entry name" value="Bromodomain"/>
    <property type="match status" value="1"/>
</dbReference>
<keyword evidence="6" id="KW-0804">Transcription</keyword>
<dbReference type="InterPro" id="IPR027268">
    <property type="entry name" value="Peptidase_M4/M1_CTD_sf"/>
</dbReference>
<evidence type="ECO:0000256" key="8">
    <source>
        <dbReference type="ARBA" id="ARBA00025346"/>
    </source>
</evidence>
<keyword evidence="4" id="KW-0805">Transcription regulation</keyword>
<comment type="similarity">
    <text evidence="2">Belongs to the TAF2 family.</text>
</comment>
<feature type="compositionally biased region" description="Pro residues" evidence="12">
    <location>
        <begin position="1357"/>
        <end position="1370"/>
    </location>
</feature>
<dbReference type="PANTHER" id="PTHR15137">
    <property type="entry name" value="TRANSCRIPTION INITIATION FACTOR TFIID"/>
    <property type="match status" value="1"/>
</dbReference>
<feature type="domain" description="Bromo" evidence="13">
    <location>
        <begin position="1665"/>
        <end position="1737"/>
    </location>
</feature>
<feature type="compositionally biased region" description="Basic and acidic residues" evidence="12">
    <location>
        <begin position="1464"/>
        <end position="1486"/>
    </location>
</feature>
<dbReference type="Pfam" id="PF00439">
    <property type="entry name" value="Bromodomain"/>
    <property type="match status" value="3"/>
</dbReference>
<dbReference type="RefSeq" id="XP_018281629.1">
    <property type="nucleotide sequence ID" value="XM_018426408.1"/>
</dbReference>
<dbReference type="InterPro" id="IPR001487">
    <property type="entry name" value="Bromodomain"/>
</dbReference>
<dbReference type="GeneID" id="28987011"/>
<feature type="compositionally biased region" description="Low complexity" evidence="12">
    <location>
        <begin position="1441"/>
        <end position="1461"/>
    </location>
</feature>
<evidence type="ECO:0000256" key="5">
    <source>
        <dbReference type="ARBA" id="ARBA00023117"/>
    </source>
</evidence>
<feature type="compositionally biased region" description="Pro residues" evidence="12">
    <location>
        <begin position="1575"/>
        <end position="1587"/>
    </location>
</feature>
<dbReference type="InterPro" id="IPR057991">
    <property type="entry name" value="TPR_TAF2_C"/>
</dbReference>
<evidence type="ECO:0000256" key="3">
    <source>
        <dbReference type="ARBA" id="ARBA00017363"/>
    </source>
</evidence>
<dbReference type="SUPFAM" id="SSF55486">
    <property type="entry name" value="Metalloproteases ('zincins'), catalytic domain"/>
    <property type="match status" value="1"/>
</dbReference>
<comment type="subcellular location">
    <subcellularLocation>
        <location evidence="1">Nucleus</location>
    </subcellularLocation>
</comment>
<feature type="region of interest" description="Disordered" evidence="12">
    <location>
        <begin position="1304"/>
        <end position="1587"/>
    </location>
</feature>
<evidence type="ECO:0000259" key="13">
    <source>
        <dbReference type="PROSITE" id="PS50014"/>
    </source>
</evidence>
<reference evidence="14 15" key="1">
    <citation type="submission" date="2015-03" db="EMBL/GenBank/DDBJ databases">
        <title>Genomics and transcriptomics of the oil-accumulating basidiomycete yeast T. oleaginosus allow insights into substrate utilization and the diverse evolutionary trajectories of mating systems in fungi.</title>
        <authorList>
            <consortium name="DOE Joint Genome Institute"/>
            <person name="Kourist R."/>
            <person name="Kracht O."/>
            <person name="Bracharz F."/>
            <person name="Lipzen A."/>
            <person name="Nolan M."/>
            <person name="Ohm R."/>
            <person name="Grigoriev I."/>
            <person name="Sun S."/>
            <person name="Heitman J."/>
            <person name="Bruck T."/>
            <person name="Nowrousian M."/>
        </authorList>
    </citation>
    <scope>NUCLEOTIDE SEQUENCE [LARGE SCALE GENOMIC DNA]</scope>
    <source>
        <strain evidence="14 15">IBC0246</strain>
    </source>
</reference>
<dbReference type="STRING" id="879819.A0A0J0XVS9"/>
<proteinExistence type="inferred from homology"/>
<dbReference type="InterPro" id="IPR037813">
    <property type="entry name" value="TAF2"/>
</dbReference>
<dbReference type="GO" id="GO:0016251">
    <property type="term" value="F:RNA polymerase II general transcription initiation factor activity"/>
    <property type="evidence" value="ECO:0007669"/>
    <property type="project" value="TreeGrafter"/>
</dbReference>
<dbReference type="Pfam" id="PF25316">
    <property type="entry name" value="TAF2_3rd"/>
    <property type="match status" value="1"/>
</dbReference>
<dbReference type="FunFam" id="1.10.390.10:FF:000011">
    <property type="entry name" value="Transcription initiation factor TFIID subunit"/>
    <property type="match status" value="1"/>
</dbReference>
<evidence type="ECO:0000256" key="12">
    <source>
        <dbReference type="SAM" id="MobiDB-lite"/>
    </source>
</evidence>
<feature type="region of interest" description="Disordered" evidence="12">
    <location>
        <begin position="1168"/>
        <end position="1193"/>
    </location>
</feature>
<keyword evidence="7" id="KW-0539">Nucleus</keyword>
<evidence type="ECO:0000256" key="10">
    <source>
        <dbReference type="PROSITE-ProRule" id="PRU00035"/>
    </source>
</evidence>
<evidence type="ECO:0000256" key="2">
    <source>
        <dbReference type="ARBA" id="ARBA00010937"/>
    </source>
</evidence>
<dbReference type="OrthoDB" id="308861at2759"/>
<dbReference type="GO" id="GO:0006367">
    <property type="term" value="P:transcription initiation at RNA polymerase II promoter"/>
    <property type="evidence" value="ECO:0007669"/>
    <property type="project" value="TreeGrafter"/>
</dbReference>